<feature type="active site" description="Proton acceptor" evidence="7">
    <location>
        <position position="174"/>
    </location>
</feature>
<evidence type="ECO:0000256" key="9">
    <source>
        <dbReference type="RuleBase" id="RU000496"/>
    </source>
</evidence>
<feature type="binding site" evidence="8">
    <location>
        <begin position="9"/>
        <end position="15"/>
    </location>
    <ligand>
        <name>NAD(+)</name>
        <dbReference type="ChEBI" id="CHEBI:57540"/>
    </ligand>
</feature>
<dbReference type="InterPro" id="IPR011304">
    <property type="entry name" value="L-lactate_DH"/>
</dbReference>
<keyword evidence="13" id="KW-1185">Reference proteome</keyword>
<dbReference type="SUPFAM" id="SSF51735">
    <property type="entry name" value="NAD(P)-binding Rossmann-fold domains"/>
    <property type="match status" value="1"/>
</dbReference>
<dbReference type="InterPro" id="IPR018177">
    <property type="entry name" value="L-lactate_DH_AS"/>
</dbReference>
<feature type="binding site" evidence="8">
    <location>
        <begin position="117"/>
        <end position="119"/>
    </location>
    <ligand>
        <name>NAD(+)</name>
        <dbReference type="ChEBI" id="CHEBI:57540"/>
    </ligand>
</feature>
<evidence type="ECO:0000313" key="13">
    <source>
        <dbReference type="Proteomes" id="UP000318582"/>
    </source>
</evidence>
<dbReference type="InterPro" id="IPR015955">
    <property type="entry name" value="Lactate_DH/Glyco_Ohase_4_C"/>
</dbReference>
<gene>
    <name evidence="12" type="ORF">PhCBS80983_g02323</name>
</gene>
<feature type="binding site" evidence="8">
    <location>
        <position position="94"/>
    </location>
    <ligand>
        <name>NAD(+)</name>
        <dbReference type="ChEBI" id="CHEBI:57540"/>
    </ligand>
</feature>
<evidence type="ECO:0000256" key="5">
    <source>
        <dbReference type="ARBA" id="ARBA00023027"/>
    </source>
</evidence>
<evidence type="ECO:0000259" key="11">
    <source>
        <dbReference type="Pfam" id="PF02866"/>
    </source>
</evidence>
<dbReference type="InterPro" id="IPR036291">
    <property type="entry name" value="NAD(P)-bd_dom_sf"/>
</dbReference>
<comment type="pathway">
    <text evidence="1 9">Fermentation; pyruvate fermentation to lactate; (S)-lactate from pyruvate: step 1/1.</text>
</comment>
<proteinExistence type="inferred from homology"/>
<keyword evidence="4 9" id="KW-0560">Oxidoreductase</keyword>
<dbReference type="GO" id="GO:0006089">
    <property type="term" value="P:lactate metabolic process"/>
    <property type="evidence" value="ECO:0007669"/>
    <property type="project" value="TreeGrafter"/>
</dbReference>
<dbReference type="Pfam" id="PF02866">
    <property type="entry name" value="Ldh_1_C"/>
    <property type="match status" value="1"/>
</dbReference>
<dbReference type="GO" id="GO:0005737">
    <property type="term" value="C:cytoplasm"/>
    <property type="evidence" value="ECO:0007669"/>
    <property type="project" value="InterPro"/>
</dbReference>
<dbReference type="PRINTS" id="PR00086">
    <property type="entry name" value="LLDHDRGNASE"/>
</dbReference>
<dbReference type="Pfam" id="PF00056">
    <property type="entry name" value="Ldh_1_N"/>
    <property type="match status" value="1"/>
</dbReference>
<comment type="similarity">
    <text evidence="2">Belongs to the LDH/MDH superfamily. LDH family.</text>
</comment>
<dbReference type="UniPathway" id="UPA00554">
    <property type="reaction ID" value="UER00611"/>
</dbReference>
<dbReference type="PANTHER" id="PTHR43128:SF16">
    <property type="entry name" value="L-LACTATE DEHYDROGENASE"/>
    <property type="match status" value="1"/>
</dbReference>
<dbReference type="EC" id="1.1.1.27" evidence="3 9"/>
<dbReference type="SUPFAM" id="SSF56327">
    <property type="entry name" value="LDH C-terminal domain-like"/>
    <property type="match status" value="1"/>
</dbReference>
<evidence type="ECO:0000256" key="6">
    <source>
        <dbReference type="ARBA" id="ARBA00049258"/>
    </source>
</evidence>
<reference evidence="12 13" key="1">
    <citation type="journal article" date="2019" name="Sci. Rep.">
        <title>Comparative genomics of chytrid fungi reveal insights into the obligate biotrophic and pathogenic lifestyle of Synchytrium endobioticum.</title>
        <authorList>
            <person name="van de Vossenberg B.T.L.H."/>
            <person name="Warris S."/>
            <person name="Nguyen H.D.T."/>
            <person name="van Gent-Pelzer M.P.E."/>
            <person name="Joly D.L."/>
            <person name="van de Geest H.C."/>
            <person name="Bonants P.J.M."/>
            <person name="Smith D.S."/>
            <person name="Levesque C.A."/>
            <person name="van der Lee T.A.J."/>
        </authorList>
    </citation>
    <scope>NUCLEOTIDE SEQUENCE [LARGE SCALE GENOMIC DNA]</scope>
    <source>
        <strain evidence="12 13">CBS 809.83</strain>
    </source>
</reference>
<dbReference type="InterPro" id="IPR022383">
    <property type="entry name" value="Lactate/malate_DH_C"/>
</dbReference>
<dbReference type="NCBIfam" id="TIGR01771">
    <property type="entry name" value="L-LDH-NAD"/>
    <property type="match status" value="1"/>
</dbReference>
<dbReference type="Gene3D" id="3.40.50.720">
    <property type="entry name" value="NAD(P)-binding Rossmann-like Domain"/>
    <property type="match status" value="1"/>
</dbReference>
<dbReference type="SMR" id="A0A507E968"/>
<dbReference type="PIRSF" id="PIRSF000102">
    <property type="entry name" value="Lac_mal_DH"/>
    <property type="match status" value="1"/>
</dbReference>
<protein>
    <recommendedName>
        <fullName evidence="3 9">L-lactate dehydrogenase</fullName>
        <ecNumber evidence="3 9">1.1.1.27</ecNumber>
    </recommendedName>
</protein>
<evidence type="ECO:0000256" key="2">
    <source>
        <dbReference type="ARBA" id="ARBA00006054"/>
    </source>
</evidence>
<organism evidence="12 13">
    <name type="scientific">Powellomyces hirtus</name>
    <dbReference type="NCBI Taxonomy" id="109895"/>
    <lineage>
        <taxon>Eukaryota</taxon>
        <taxon>Fungi</taxon>
        <taxon>Fungi incertae sedis</taxon>
        <taxon>Chytridiomycota</taxon>
        <taxon>Chytridiomycota incertae sedis</taxon>
        <taxon>Chytridiomycetes</taxon>
        <taxon>Spizellomycetales</taxon>
        <taxon>Powellomycetaceae</taxon>
        <taxon>Powellomyces</taxon>
    </lineage>
</organism>
<comment type="catalytic activity">
    <reaction evidence="6 9">
        <text>(S)-lactate + NAD(+) = pyruvate + NADH + H(+)</text>
        <dbReference type="Rhea" id="RHEA:23444"/>
        <dbReference type="ChEBI" id="CHEBI:15361"/>
        <dbReference type="ChEBI" id="CHEBI:15378"/>
        <dbReference type="ChEBI" id="CHEBI:16651"/>
        <dbReference type="ChEBI" id="CHEBI:57540"/>
        <dbReference type="ChEBI" id="CHEBI:57945"/>
        <dbReference type="EC" id="1.1.1.27"/>
    </reaction>
</comment>
<dbReference type="InterPro" id="IPR001557">
    <property type="entry name" value="L-lactate/malate_DH"/>
</dbReference>
<comment type="caution">
    <text evidence="12">The sequence shown here is derived from an EMBL/GenBank/DDBJ whole genome shotgun (WGS) entry which is preliminary data.</text>
</comment>
<evidence type="ECO:0000256" key="1">
    <source>
        <dbReference type="ARBA" id="ARBA00004843"/>
    </source>
</evidence>
<evidence type="ECO:0000256" key="8">
    <source>
        <dbReference type="PIRSR" id="PIRSR000102-3"/>
    </source>
</evidence>
<dbReference type="Gene3D" id="3.90.110.10">
    <property type="entry name" value="Lactate dehydrogenase/glycoside hydrolase, family 4, C-terminal"/>
    <property type="match status" value="1"/>
</dbReference>
<evidence type="ECO:0000313" key="12">
    <source>
        <dbReference type="EMBL" id="TPX59708.1"/>
    </source>
</evidence>
<evidence type="ECO:0000256" key="7">
    <source>
        <dbReference type="PIRSR" id="PIRSR000102-1"/>
    </source>
</evidence>
<keyword evidence="5 8" id="KW-0520">NAD</keyword>
<evidence type="ECO:0000256" key="4">
    <source>
        <dbReference type="ARBA" id="ARBA00023002"/>
    </source>
</evidence>
<dbReference type="Proteomes" id="UP000318582">
    <property type="component" value="Unassembled WGS sequence"/>
</dbReference>
<dbReference type="AlphaFoldDB" id="A0A507E968"/>
<dbReference type="PANTHER" id="PTHR43128">
    <property type="entry name" value="L-2-HYDROXYCARBOXYLATE DEHYDROGENASE (NAD(P)(+))"/>
    <property type="match status" value="1"/>
</dbReference>
<accession>A0A507E968</accession>
<dbReference type="GO" id="GO:0004459">
    <property type="term" value="F:L-lactate dehydrogenase (NAD+) activity"/>
    <property type="evidence" value="ECO:0007669"/>
    <property type="project" value="UniProtKB-EC"/>
</dbReference>
<dbReference type="EMBL" id="QEAQ01000022">
    <property type="protein sequence ID" value="TPX59708.1"/>
    <property type="molecule type" value="Genomic_DNA"/>
</dbReference>
<sequence length="303" mass="32271">MPAKVAIIGGGGSVGATAAYAILLRKCASEIVLVDLDEAKCKAQVLDLSDAAFLSDTTIRFGTPKEAGQCDIVVITAGAKQRPGETRVDLIDRNKSILESVINSMKPFKKETVLLLVSNPVDVLTFIAQKLSGLPESQVLGSGTFLDSVRLRVELADVLNVAETAVHAYVLGEHGDSQFVAWSAASVGNTPLLNFPAIQKLNRDELANKVKNKAYAIIEAKGATYFGIGAVTALICEAIILDLRHVRPLSHFIPELGVCLSIPAVLGARGVHQTLKPPLTKDEEALLQQSAAEMKKAINKINL</sequence>
<feature type="domain" description="Lactate/malate dehydrogenase C-terminal" evidence="11">
    <location>
        <begin position="144"/>
        <end position="301"/>
    </location>
</feature>
<dbReference type="InterPro" id="IPR001236">
    <property type="entry name" value="Lactate/malate_DH_N"/>
</dbReference>
<evidence type="ECO:0000256" key="3">
    <source>
        <dbReference type="ARBA" id="ARBA00012967"/>
    </source>
</evidence>
<dbReference type="STRING" id="109895.A0A507E968"/>
<name>A0A507E968_9FUNG</name>
<dbReference type="PROSITE" id="PS00064">
    <property type="entry name" value="L_LDH"/>
    <property type="match status" value="1"/>
</dbReference>
<feature type="domain" description="Lactate/malate dehydrogenase N-terminal" evidence="10">
    <location>
        <begin position="4"/>
        <end position="141"/>
    </location>
</feature>
<feature type="binding site" evidence="8">
    <location>
        <position position="35"/>
    </location>
    <ligand>
        <name>NAD(+)</name>
        <dbReference type="ChEBI" id="CHEBI:57540"/>
    </ligand>
</feature>
<evidence type="ECO:0000259" key="10">
    <source>
        <dbReference type="Pfam" id="PF00056"/>
    </source>
</evidence>